<comment type="caution">
    <text evidence="2">The sequence shown here is derived from an EMBL/GenBank/DDBJ whole genome shotgun (WGS) entry which is preliminary data.</text>
</comment>
<evidence type="ECO:0000313" key="3">
    <source>
        <dbReference type="Proteomes" id="UP001305414"/>
    </source>
</evidence>
<sequence>MSSPAPNPGVYTSEKPQPPLPPHPIKLSAANAATAARAASRRAMATEINYPDPLPGGFQPGKKCCEHHPMAETGSSGWGNLAHLIGLSMSSTWSQRALADLKC</sequence>
<gene>
    <name evidence="2" type="ORF">RRF57_011807</name>
</gene>
<dbReference type="EMBL" id="JAWHQM010000062">
    <property type="protein sequence ID" value="KAK5636095.1"/>
    <property type="molecule type" value="Genomic_DNA"/>
</dbReference>
<dbReference type="Proteomes" id="UP001305414">
    <property type="component" value="Unassembled WGS sequence"/>
</dbReference>
<keyword evidence="3" id="KW-1185">Reference proteome</keyword>
<accession>A0AAN7Z414</accession>
<proteinExistence type="predicted"/>
<reference evidence="2 3" key="1">
    <citation type="submission" date="2023-10" db="EMBL/GenBank/DDBJ databases">
        <title>Draft genome sequence of Xylaria bambusicola isolate GMP-LS, the root and basal stem rot pathogen of sugarcane in Indonesia.</title>
        <authorList>
            <person name="Selvaraj P."/>
            <person name="Muralishankar V."/>
            <person name="Muruganantham S."/>
            <person name="Sp S."/>
            <person name="Haryani S."/>
            <person name="Lau K.J.X."/>
            <person name="Naqvi N.I."/>
        </authorList>
    </citation>
    <scope>NUCLEOTIDE SEQUENCE [LARGE SCALE GENOMIC DNA]</scope>
    <source>
        <strain evidence="2">GMP-LS</strain>
    </source>
</reference>
<evidence type="ECO:0000313" key="2">
    <source>
        <dbReference type="EMBL" id="KAK5636095.1"/>
    </source>
</evidence>
<evidence type="ECO:0000256" key="1">
    <source>
        <dbReference type="SAM" id="MobiDB-lite"/>
    </source>
</evidence>
<organism evidence="2 3">
    <name type="scientific">Xylaria bambusicola</name>
    <dbReference type="NCBI Taxonomy" id="326684"/>
    <lineage>
        <taxon>Eukaryota</taxon>
        <taxon>Fungi</taxon>
        <taxon>Dikarya</taxon>
        <taxon>Ascomycota</taxon>
        <taxon>Pezizomycotina</taxon>
        <taxon>Sordariomycetes</taxon>
        <taxon>Xylariomycetidae</taxon>
        <taxon>Xylariales</taxon>
        <taxon>Xylariaceae</taxon>
        <taxon>Xylaria</taxon>
    </lineage>
</organism>
<dbReference type="AlphaFoldDB" id="A0AAN7Z414"/>
<name>A0AAN7Z414_9PEZI</name>
<protein>
    <submittedName>
        <fullName evidence="2">Uncharacterized protein</fullName>
    </submittedName>
</protein>
<feature type="region of interest" description="Disordered" evidence="1">
    <location>
        <begin position="1"/>
        <end position="26"/>
    </location>
</feature>